<dbReference type="GO" id="GO:0007010">
    <property type="term" value="P:cytoskeleton organization"/>
    <property type="evidence" value="ECO:0007669"/>
    <property type="project" value="TreeGrafter"/>
</dbReference>
<dbReference type="OrthoDB" id="538223at2759"/>
<dbReference type="SUPFAM" id="SSF50978">
    <property type="entry name" value="WD40 repeat-like"/>
    <property type="match status" value="1"/>
</dbReference>
<dbReference type="PANTHER" id="PTHR16266:SF17">
    <property type="entry name" value="BRWD3"/>
    <property type="match status" value="1"/>
</dbReference>
<dbReference type="EnsemblMetazoa" id="Aqu2.1.06088_001">
    <property type="protein sequence ID" value="Aqu2.1.06088_001"/>
    <property type="gene ID" value="Aqu2.1.06088"/>
</dbReference>
<dbReference type="InterPro" id="IPR052060">
    <property type="entry name" value="Bromo_WD_repeat"/>
</dbReference>
<sequence>MVGWQSVLGECDWLVDKDWETVRKTERLSPSPDDDSKYIATTAKDGCLLFWKWDPTTLKFHDKPVKFMEKNRVSDQTLCSAFSPGGKFYVTGGTDKIVRVYEMSDPPILVNELTGHTDRILTIQFNNNGQCCFATGSCDGTSIIWRYSSSQWSSIVLVASVDQQL</sequence>
<dbReference type="AlphaFoldDB" id="A0A1X7SVG1"/>
<protein>
    <submittedName>
        <fullName evidence="2">Uncharacterized protein</fullName>
    </submittedName>
</protein>
<dbReference type="InParanoid" id="A0A1X7SVG1"/>
<feature type="repeat" description="WD" evidence="1">
    <location>
        <begin position="113"/>
        <end position="155"/>
    </location>
</feature>
<organism evidence="2">
    <name type="scientific">Amphimedon queenslandica</name>
    <name type="common">Sponge</name>
    <dbReference type="NCBI Taxonomy" id="400682"/>
    <lineage>
        <taxon>Eukaryota</taxon>
        <taxon>Metazoa</taxon>
        <taxon>Porifera</taxon>
        <taxon>Demospongiae</taxon>
        <taxon>Heteroscleromorpha</taxon>
        <taxon>Haplosclerida</taxon>
        <taxon>Niphatidae</taxon>
        <taxon>Amphimedon</taxon>
    </lineage>
</organism>
<dbReference type="InterPro" id="IPR036322">
    <property type="entry name" value="WD40_repeat_dom_sf"/>
</dbReference>
<evidence type="ECO:0000313" key="2">
    <source>
        <dbReference type="EnsemblMetazoa" id="Aqu2.1.06088_001"/>
    </source>
</evidence>
<dbReference type="Pfam" id="PF00400">
    <property type="entry name" value="WD40"/>
    <property type="match status" value="2"/>
</dbReference>
<dbReference type="GO" id="GO:0008360">
    <property type="term" value="P:regulation of cell shape"/>
    <property type="evidence" value="ECO:0007669"/>
    <property type="project" value="TreeGrafter"/>
</dbReference>
<dbReference type="InterPro" id="IPR015943">
    <property type="entry name" value="WD40/YVTN_repeat-like_dom_sf"/>
</dbReference>
<dbReference type="SMART" id="SM00320">
    <property type="entry name" value="WD40"/>
    <property type="match status" value="3"/>
</dbReference>
<dbReference type="GO" id="GO:0006357">
    <property type="term" value="P:regulation of transcription by RNA polymerase II"/>
    <property type="evidence" value="ECO:0007669"/>
    <property type="project" value="TreeGrafter"/>
</dbReference>
<reference evidence="2" key="1">
    <citation type="submission" date="2017-05" db="UniProtKB">
        <authorList>
            <consortium name="EnsemblMetazoa"/>
        </authorList>
    </citation>
    <scope>IDENTIFICATION</scope>
</reference>
<keyword evidence="1" id="KW-0853">WD repeat</keyword>
<accession>A0A1X7SVG1</accession>
<dbReference type="STRING" id="400682.A0A1X7SVG1"/>
<name>A0A1X7SVG1_AMPQE</name>
<dbReference type="GO" id="GO:0005634">
    <property type="term" value="C:nucleus"/>
    <property type="evidence" value="ECO:0007669"/>
    <property type="project" value="TreeGrafter"/>
</dbReference>
<dbReference type="InterPro" id="IPR001680">
    <property type="entry name" value="WD40_rpt"/>
</dbReference>
<proteinExistence type="predicted"/>
<evidence type="ECO:0000256" key="1">
    <source>
        <dbReference type="PROSITE-ProRule" id="PRU00221"/>
    </source>
</evidence>
<dbReference type="PANTHER" id="PTHR16266">
    <property type="entry name" value="WD REPEAT DOMAIN 9"/>
    <property type="match status" value="1"/>
</dbReference>
<dbReference type="PROSITE" id="PS50082">
    <property type="entry name" value="WD_REPEATS_2"/>
    <property type="match status" value="1"/>
</dbReference>
<dbReference type="Gene3D" id="2.130.10.10">
    <property type="entry name" value="YVTN repeat-like/Quinoprotein amine dehydrogenase"/>
    <property type="match status" value="1"/>
</dbReference>